<dbReference type="GO" id="GO:0043709">
    <property type="term" value="P:cell adhesion involved in single-species biofilm formation"/>
    <property type="evidence" value="ECO:0007669"/>
    <property type="project" value="TreeGrafter"/>
</dbReference>
<gene>
    <name evidence="3" type="ORF">MJA45_22300</name>
</gene>
<feature type="transmembrane region" description="Helical" evidence="1">
    <location>
        <begin position="91"/>
        <end position="114"/>
    </location>
</feature>
<dbReference type="GO" id="GO:1902201">
    <property type="term" value="P:negative regulation of bacterial-type flagellum-dependent cell motility"/>
    <property type="evidence" value="ECO:0007669"/>
    <property type="project" value="TreeGrafter"/>
</dbReference>
<feature type="transmembrane region" description="Helical" evidence="1">
    <location>
        <begin position="145"/>
        <end position="163"/>
    </location>
</feature>
<feature type="transmembrane region" description="Helical" evidence="1">
    <location>
        <begin position="29"/>
        <end position="46"/>
    </location>
</feature>
<keyword evidence="1" id="KW-1133">Transmembrane helix</keyword>
<dbReference type="KEGG" id="paun:MJA45_22300"/>
<dbReference type="EC" id="2.7.7.65" evidence="3"/>
<proteinExistence type="predicted"/>
<evidence type="ECO:0000256" key="1">
    <source>
        <dbReference type="SAM" id="Phobius"/>
    </source>
</evidence>
<keyword evidence="1" id="KW-0472">Membrane</keyword>
<dbReference type="InterPro" id="IPR029787">
    <property type="entry name" value="Nucleotide_cyclase"/>
</dbReference>
<dbReference type="PROSITE" id="PS50887">
    <property type="entry name" value="GGDEF"/>
    <property type="match status" value="1"/>
</dbReference>
<evidence type="ECO:0000259" key="2">
    <source>
        <dbReference type="PROSITE" id="PS50887"/>
    </source>
</evidence>
<dbReference type="InterPro" id="IPR043128">
    <property type="entry name" value="Rev_trsase/Diguanyl_cyclase"/>
</dbReference>
<name>A0AA96LDV7_9BACL</name>
<dbReference type="InterPro" id="IPR000014">
    <property type="entry name" value="PAS"/>
</dbReference>
<feature type="transmembrane region" description="Helical" evidence="1">
    <location>
        <begin position="58"/>
        <end position="79"/>
    </location>
</feature>
<dbReference type="GO" id="GO:0005886">
    <property type="term" value="C:plasma membrane"/>
    <property type="evidence" value="ECO:0007669"/>
    <property type="project" value="TreeGrafter"/>
</dbReference>
<dbReference type="AlphaFoldDB" id="A0AA96LDV7"/>
<feature type="domain" description="GGDEF" evidence="2">
    <location>
        <begin position="362"/>
        <end position="496"/>
    </location>
</feature>
<keyword evidence="4" id="KW-1185">Reference proteome</keyword>
<dbReference type="SMART" id="SM00267">
    <property type="entry name" value="GGDEF"/>
    <property type="match status" value="1"/>
</dbReference>
<dbReference type="Gene3D" id="3.30.450.20">
    <property type="entry name" value="PAS domain"/>
    <property type="match status" value="1"/>
</dbReference>
<dbReference type="PANTHER" id="PTHR45138">
    <property type="entry name" value="REGULATORY COMPONENTS OF SENSORY TRANSDUCTION SYSTEM"/>
    <property type="match status" value="1"/>
</dbReference>
<dbReference type="SUPFAM" id="SSF55785">
    <property type="entry name" value="PYP-like sensor domain (PAS domain)"/>
    <property type="match status" value="1"/>
</dbReference>
<dbReference type="GO" id="GO:0052621">
    <property type="term" value="F:diguanylate cyclase activity"/>
    <property type="evidence" value="ECO:0007669"/>
    <property type="project" value="UniProtKB-EC"/>
</dbReference>
<feature type="transmembrane region" description="Helical" evidence="1">
    <location>
        <begin position="175"/>
        <end position="194"/>
    </location>
</feature>
<dbReference type="NCBIfam" id="TIGR00254">
    <property type="entry name" value="GGDEF"/>
    <property type="match status" value="1"/>
</dbReference>
<dbReference type="InterPro" id="IPR000160">
    <property type="entry name" value="GGDEF_dom"/>
</dbReference>
<dbReference type="RefSeq" id="WP_315604099.1">
    <property type="nucleotide sequence ID" value="NZ_CP130318.1"/>
</dbReference>
<dbReference type="CDD" id="cd01949">
    <property type="entry name" value="GGDEF"/>
    <property type="match status" value="1"/>
</dbReference>
<dbReference type="Proteomes" id="UP001305702">
    <property type="component" value="Chromosome"/>
</dbReference>
<dbReference type="Pfam" id="PF00990">
    <property type="entry name" value="GGDEF"/>
    <property type="match status" value="1"/>
</dbReference>
<dbReference type="PANTHER" id="PTHR45138:SF23">
    <property type="entry name" value="SIGNALING PROTEIN"/>
    <property type="match status" value="1"/>
</dbReference>
<keyword evidence="3" id="KW-0548">Nucleotidyltransferase</keyword>
<dbReference type="Gene3D" id="3.30.70.270">
    <property type="match status" value="1"/>
</dbReference>
<accession>A0AA96LDV7</accession>
<sequence length="496" mass="56105">MPTTARRSLQPLDLGRYQQERDLQMLQRLRYSSFLLLALAPFQLYADFFLYRDASPASFRYILLAIHVIGLLLSLLYLMPYPRKRMTGHRFGLSPSVVITAYSCLYLGGGILASLNSQSLTGNVDAYVVILFAVAVLLPYRPVPFLVIVAAGHALFLLLLAHVSRDPFALVSKQINTSAAALMSVVAVFTFDRLRFKNFRHRVMLEEKEEHLRRLFMINPLPLVLTSMDGERVILHNDKAKDWLGLYEEGREAPVSSLLYRDETDRLEIAAGLEQNGRIPNRMLPVTLPSGETRWVIVNYERMDYAGEACVLIGMTDISELKRLEDELTRHATTDELTGVLNRRQGMLLLQRELEESERTHRGFVLGFVDINGLKQVNDRYGHAEGDDLIATASGVMQQHLRPGEFLFRFGGDEFVMVLRGGLKEAGQRWDHMQYGLLEANRTAGKPYETRASCGLTRSLPGSKLSPEALIERADAEMYQNKKRLKAPSSDKVREG</sequence>
<organism evidence="3 4">
    <name type="scientific">Paenibacillus aurantius</name>
    <dbReference type="NCBI Taxonomy" id="2918900"/>
    <lineage>
        <taxon>Bacteria</taxon>
        <taxon>Bacillati</taxon>
        <taxon>Bacillota</taxon>
        <taxon>Bacilli</taxon>
        <taxon>Bacillales</taxon>
        <taxon>Paenibacillaceae</taxon>
        <taxon>Paenibacillus</taxon>
    </lineage>
</organism>
<keyword evidence="3" id="KW-0808">Transferase</keyword>
<protein>
    <submittedName>
        <fullName evidence="3">Sensor domain-containing diguanylate cyclase</fullName>
        <ecNumber evidence="3">2.7.7.65</ecNumber>
    </submittedName>
</protein>
<evidence type="ECO:0000313" key="4">
    <source>
        <dbReference type="Proteomes" id="UP001305702"/>
    </source>
</evidence>
<dbReference type="EMBL" id="CP130318">
    <property type="protein sequence ID" value="WNQ10325.1"/>
    <property type="molecule type" value="Genomic_DNA"/>
</dbReference>
<reference evidence="3 4" key="1">
    <citation type="submission" date="2022-02" db="EMBL/GenBank/DDBJ databases">
        <title>Paenibacillus sp. MBLB1776 Whole Genome Shotgun Sequencing.</title>
        <authorList>
            <person name="Hwang C.Y."/>
            <person name="Cho E.-S."/>
            <person name="Seo M.-J."/>
        </authorList>
    </citation>
    <scope>NUCLEOTIDE SEQUENCE [LARGE SCALE GENOMIC DNA]</scope>
    <source>
        <strain evidence="3 4">MBLB1776</strain>
    </source>
</reference>
<evidence type="ECO:0000313" key="3">
    <source>
        <dbReference type="EMBL" id="WNQ10325.1"/>
    </source>
</evidence>
<dbReference type="SUPFAM" id="SSF55073">
    <property type="entry name" value="Nucleotide cyclase"/>
    <property type="match status" value="1"/>
</dbReference>
<dbReference type="InterPro" id="IPR035965">
    <property type="entry name" value="PAS-like_dom_sf"/>
</dbReference>
<keyword evidence="1" id="KW-0812">Transmembrane</keyword>
<dbReference type="InterPro" id="IPR050469">
    <property type="entry name" value="Diguanylate_Cyclase"/>
</dbReference>
<dbReference type="NCBIfam" id="TIGR00229">
    <property type="entry name" value="sensory_box"/>
    <property type="match status" value="1"/>
</dbReference>